<evidence type="ECO:0000256" key="8">
    <source>
        <dbReference type="ARBA" id="ARBA00045673"/>
    </source>
</evidence>
<evidence type="ECO:0000313" key="10">
    <source>
        <dbReference type="Proteomes" id="UP001152320"/>
    </source>
</evidence>
<protein>
    <recommendedName>
        <fullName evidence="7">Centriolar satellite-associated tubulin polyglutamylase complex regulator 1</fullName>
    </recommendedName>
</protein>
<evidence type="ECO:0000256" key="6">
    <source>
        <dbReference type="ARBA" id="ARBA00033750"/>
    </source>
</evidence>
<evidence type="ECO:0000256" key="1">
    <source>
        <dbReference type="ARBA" id="ARBA00004607"/>
    </source>
</evidence>
<comment type="similarity">
    <text evidence="6">Belongs to the CSTPP1 family.</text>
</comment>
<evidence type="ECO:0000313" key="9">
    <source>
        <dbReference type="EMBL" id="KAJ8023760.1"/>
    </source>
</evidence>
<evidence type="ECO:0000256" key="3">
    <source>
        <dbReference type="ARBA" id="ARBA00022553"/>
    </source>
</evidence>
<comment type="caution">
    <text evidence="9">The sequence shown here is derived from an EMBL/GenBank/DDBJ whole genome shotgun (WGS) entry which is preliminary data.</text>
</comment>
<dbReference type="CDD" id="cd22959">
    <property type="entry name" value="DD_C11orf49"/>
    <property type="match status" value="1"/>
</dbReference>
<comment type="function">
    <text evidence="8">Regulator of the tubulin polyglutamylase complex (TPGC) that controls cytoskeletal organization, nuclear shape, and cilium disassembly by balancing microtubule and actin assembly. Regulates the assembly and stability of the TPGC and thereby modulates polyglutamylation of the microtubule, which antagonizes MAP4 binding.</text>
</comment>
<evidence type="ECO:0000256" key="4">
    <source>
        <dbReference type="ARBA" id="ARBA00022701"/>
    </source>
</evidence>
<dbReference type="PANTHER" id="PTHR34252">
    <property type="entry name" value="UPF0705 PROTEIN C11ORF49"/>
    <property type="match status" value="1"/>
</dbReference>
<keyword evidence="4" id="KW-0493">Microtubule</keyword>
<evidence type="ECO:0000256" key="2">
    <source>
        <dbReference type="ARBA" id="ARBA00022490"/>
    </source>
</evidence>
<dbReference type="GO" id="GO:0034451">
    <property type="term" value="C:centriolar satellite"/>
    <property type="evidence" value="ECO:0007669"/>
    <property type="project" value="UniProtKB-SubCell"/>
</dbReference>
<evidence type="ECO:0000256" key="5">
    <source>
        <dbReference type="ARBA" id="ARBA00023212"/>
    </source>
</evidence>
<evidence type="ECO:0000256" key="7">
    <source>
        <dbReference type="ARBA" id="ARBA00033769"/>
    </source>
</evidence>
<dbReference type="EMBL" id="JAIZAY010000019">
    <property type="protein sequence ID" value="KAJ8023760.1"/>
    <property type="molecule type" value="Genomic_DNA"/>
</dbReference>
<dbReference type="InterPro" id="IPR038968">
    <property type="entry name" value="CSTPP1"/>
</dbReference>
<organism evidence="9 10">
    <name type="scientific">Holothuria leucospilota</name>
    <name type="common">Black long sea cucumber</name>
    <name type="synonym">Mertensiothuria leucospilota</name>
    <dbReference type="NCBI Taxonomy" id="206669"/>
    <lineage>
        <taxon>Eukaryota</taxon>
        <taxon>Metazoa</taxon>
        <taxon>Echinodermata</taxon>
        <taxon>Eleutherozoa</taxon>
        <taxon>Echinozoa</taxon>
        <taxon>Holothuroidea</taxon>
        <taxon>Aspidochirotacea</taxon>
        <taxon>Aspidochirotida</taxon>
        <taxon>Holothuriidae</taxon>
        <taxon>Holothuria</taxon>
    </lineage>
</organism>
<comment type="subcellular location">
    <subcellularLocation>
        <location evidence="1">Cytoplasm</location>
        <location evidence="1">Cytoskeleton</location>
        <location evidence="1">Microtubule organizing center</location>
        <location evidence="1">Centrosome</location>
        <location evidence="1">Centriolar satellite</location>
    </subcellularLocation>
</comment>
<dbReference type="OrthoDB" id="197906at2759"/>
<dbReference type="Proteomes" id="UP001152320">
    <property type="component" value="Chromosome 19"/>
</dbReference>
<keyword evidence="2" id="KW-0963">Cytoplasm</keyword>
<accession>A0A9Q0YLY1</accession>
<sequence>MSETDKFGLTPEEYLAKHQILVYLEDAVQQLIDLKQDYPKVDPAQFFQEYFHMLMDGNHTLYREYQFVHTTPYNRASFIASFWKCFRQIGKSGDLLNVREYHSLLCLICPNFPLDLVQKTARIIFLEDAMDSLTSFADFLYAFQLQLYYEEFLQRCSDIYEKLITTVRSPRGTVYIPSASTNQSAATNTPSTQENSIMHLEGVDSKQFVDAVIKDMQDVGYRYPPAAVLYEVQEKAQRSTFYGFVVALARSEKLNNSIGVLPPRAEVYHDSVEPVRKTSNRSGKVFVKNGSGNPD</sequence>
<keyword evidence="3" id="KW-0597">Phosphoprotein</keyword>
<dbReference type="GO" id="GO:0005874">
    <property type="term" value="C:microtubule"/>
    <property type="evidence" value="ECO:0007669"/>
    <property type="project" value="UniProtKB-KW"/>
</dbReference>
<keyword evidence="5" id="KW-0206">Cytoskeleton</keyword>
<name>A0A9Q0YLY1_HOLLE</name>
<dbReference type="PANTHER" id="PTHR34252:SF1">
    <property type="entry name" value="CENTRIOLAR SATELLITE-ASSOCIATED TUBULIN POLYGLUTAMYLASE COMPLEX REGULATOR 1"/>
    <property type="match status" value="1"/>
</dbReference>
<gene>
    <name evidence="9" type="ORF">HOLleu_36294</name>
</gene>
<dbReference type="AlphaFoldDB" id="A0A9Q0YLY1"/>
<reference evidence="9" key="1">
    <citation type="submission" date="2021-10" db="EMBL/GenBank/DDBJ databases">
        <title>Tropical sea cucumber genome reveals ecological adaptation and Cuvierian tubules defense mechanism.</title>
        <authorList>
            <person name="Chen T."/>
        </authorList>
    </citation>
    <scope>NUCLEOTIDE SEQUENCE</scope>
    <source>
        <strain evidence="9">Nanhai2018</strain>
        <tissue evidence="9">Muscle</tissue>
    </source>
</reference>
<keyword evidence="10" id="KW-1185">Reference proteome</keyword>
<proteinExistence type="inferred from homology"/>